<keyword evidence="4" id="KW-1185">Reference proteome</keyword>
<sequence length="89" mass="10387">MNLKDKLHKKPSVRKVNVLYVSKKYGRKYWLLHAITIGHSCYGNWAYEFNAGKHTLRADSWDGNGYTRFNALIHPCNMLLTLRDIFPSC</sequence>
<reference evidence="1" key="2">
    <citation type="submission" date="2017-06" db="EMBL/GenBank/DDBJ databases">
        <title>The pomegranate genome and the genomics of punicalagin biosynthesis.</title>
        <authorList>
            <person name="Xu C."/>
        </authorList>
    </citation>
    <scope>NUCLEOTIDE SEQUENCE [LARGE SCALE GENOMIC DNA]</scope>
    <source>
        <tissue evidence="1">Fresh leaf</tissue>
    </source>
</reference>
<evidence type="ECO:0000313" key="4">
    <source>
        <dbReference type="Proteomes" id="UP000233551"/>
    </source>
</evidence>
<dbReference type="AlphaFoldDB" id="A0A218XRD5"/>
<accession>A0A218XRD5</accession>
<dbReference type="EMBL" id="MTKT01001080">
    <property type="protein sequence ID" value="OWM86822.1"/>
    <property type="molecule type" value="Genomic_DNA"/>
</dbReference>
<evidence type="ECO:0000313" key="1">
    <source>
        <dbReference type="EMBL" id="OWM86822.1"/>
    </source>
</evidence>
<organism evidence="1 3">
    <name type="scientific">Punica granatum</name>
    <name type="common">Pomegranate</name>
    <dbReference type="NCBI Taxonomy" id="22663"/>
    <lineage>
        <taxon>Eukaryota</taxon>
        <taxon>Viridiplantae</taxon>
        <taxon>Streptophyta</taxon>
        <taxon>Embryophyta</taxon>
        <taxon>Tracheophyta</taxon>
        <taxon>Spermatophyta</taxon>
        <taxon>Magnoliopsida</taxon>
        <taxon>eudicotyledons</taxon>
        <taxon>Gunneridae</taxon>
        <taxon>Pentapetalae</taxon>
        <taxon>rosids</taxon>
        <taxon>malvids</taxon>
        <taxon>Myrtales</taxon>
        <taxon>Lythraceae</taxon>
        <taxon>Punica</taxon>
    </lineage>
</organism>
<protein>
    <submittedName>
        <fullName evidence="1">Uncharacterized protein</fullName>
    </submittedName>
</protein>
<comment type="caution">
    <text evidence="1">The sequence shown here is derived from an EMBL/GenBank/DDBJ whole genome shotgun (WGS) entry which is preliminary data.</text>
</comment>
<reference evidence="2 4" key="3">
    <citation type="submission" date="2017-11" db="EMBL/GenBank/DDBJ databases">
        <title>De-novo sequencing of pomegranate (Punica granatum L.) genome.</title>
        <authorList>
            <person name="Akparov Z."/>
            <person name="Amiraslanov A."/>
            <person name="Hajiyeva S."/>
            <person name="Abbasov M."/>
            <person name="Kaur K."/>
            <person name="Hamwieh A."/>
            <person name="Solovyev V."/>
            <person name="Salamov A."/>
            <person name="Braich B."/>
            <person name="Kosarev P."/>
            <person name="Mahmoud A."/>
            <person name="Hajiyev E."/>
            <person name="Babayeva S."/>
            <person name="Izzatullayeva V."/>
            <person name="Mammadov A."/>
            <person name="Mammadov A."/>
            <person name="Sharifova S."/>
            <person name="Ojaghi J."/>
            <person name="Eynullazada K."/>
            <person name="Bayramov B."/>
            <person name="Abdulazimova A."/>
            <person name="Shahmuradov I."/>
        </authorList>
    </citation>
    <scope>NUCLEOTIDE SEQUENCE [LARGE SCALE GENOMIC DNA]</scope>
    <source>
        <strain evidence="2">AG2017</strain>
        <strain evidence="4">cv. AG2017</strain>
        <tissue evidence="2">Leaf</tissue>
    </source>
</reference>
<reference evidence="3" key="1">
    <citation type="journal article" date="2017" name="Plant J.">
        <title>The pomegranate (Punica granatum L.) genome and the genomics of punicalagin biosynthesis.</title>
        <authorList>
            <person name="Qin G."/>
            <person name="Xu C."/>
            <person name="Ming R."/>
            <person name="Tang H."/>
            <person name="Guyot R."/>
            <person name="Kramer E.M."/>
            <person name="Hu Y."/>
            <person name="Yi X."/>
            <person name="Qi Y."/>
            <person name="Xu X."/>
            <person name="Gao Z."/>
            <person name="Pan H."/>
            <person name="Jian J."/>
            <person name="Tian Y."/>
            <person name="Yue Z."/>
            <person name="Xu Y."/>
        </authorList>
    </citation>
    <scope>NUCLEOTIDE SEQUENCE [LARGE SCALE GENOMIC DNA]</scope>
    <source>
        <strain evidence="3">cv. Dabenzi</strain>
    </source>
</reference>
<gene>
    <name evidence="1" type="ORF">CDL15_Pgr015858</name>
    <name evidence="2" type="ORF">CRG98_042491</name>
</gene>
<proteinExistence type="predicted"/>
<dbReference type="STRING" id="22663.A0A218XRD5"/>
<dbReference type="Proteomes" id="UP000233551">
    <property type="component" value="Unassembled WGS sequence"/>
</dbReference>
<dbReference type="Proteomes" id="UP000197138">
    <property type="component" value="Unassembled WGS sequence"/>
</dbReference>
<name>A0A218XRD5_PUNGR</name>
<evidence type="ECO:0000313" key="3">
    <source>
        <dbReference type="Proteomes" id="UP000197138"/>
    </source>
</evidence>
<dbReference type="EMBL" id="PGOL01004548">
    <property type="protein sequence ID" value="PKI37156.1"/>
    <property type="molecule type" value="Genomic_DNA"/>
</dbReference>
<evidence type="ECO:0000313" key="2">
    <source>
        <dbReference type="EMBL" id="PKI37156.1"/>
    </source>
</evidence>